<protein>
    <submittedName>
        <fullName evidence="3">Uncharacterized protein</fullName>
    </submittedName>
</protein>
<evidence type="ECO:0000313" key="4">
    <source>
        <dbReference type="Proteomes" id="UP000327013"/>
    </source>
</evidence>
<comment type="caution">
    <text evidence="3">The sequence shown here is derived from an EMBL/GenBank/DDBJ whole genome shotgun (WGS) entry which is preliminary data.</text>
</comment>
<sequence>MILNSAAATAMAVRCRPPLRPMCLGSNINTEQLRAQLDQLHSEAESTRAKANSARLRLLRLSDAAEKLRRQATISVQNGKENDARQLLLQKKKVILALEKSKRRIELLDELSAKFNEAISLKENQLVGNVSLDLEVGREDAPSPVRIISPKQENTEDPNENKEFEPNILELDGREDLQSYSESRESLPEPEDLEASLSVGIQNEDDIISSLNGISSYEDFLERLDQDLSNIEAELLTILRVSTLILDSNETGKNSRVEETLELLEGIRGIRKRITGIKLTKVETR</sequence>
<dbReference type="Proteomes" id="UP000327013">
    <property type="component" value="Unassembled WGS sequence"/>
</dbReference>
<name>A0A5N6L4Z9_9ROSI</name>
<accession>A0A5N6L4Z9</accession>
<gene>
    <name evidence="3" type="ORF">FH972_026778</name>
</gene>
<evidence type="ECO:0000256" key="1">
    <source>
        <dbReference type="SAM" id="Coils"/>
    </source>
</evidence>
<keyword evidence="1" id="KW-0175">Coiled coil</keyword>
<dbReference type="EMBL" id="VIBQ01000117">
    <property type="protein sequence ID" value="KAB8861478.1"/>
    <property type="molecule type" value="Genomic_DNA"/>
</dbReference>
<feature type="region of interest" description="Disordered" evidence="2">
    <location>
        <begin position="143"/>
        <end position="167"/>
    </location>
</feature>
<evidence type="ECO:0000256" key="2">
    <source>
        <dbReference type="SAM" id="MobiDB-lite"/>
    </source>
</evidence>
<dbReference type="AlphaFoldDB" id="A0A5N6L4Z9"/>
<proteinExistence type="predicted"/>
<organism evidence="3 4">
    <name type="scientific">Carpinus fangiana</name>
    <dbReference type="NCBI Taxonomy" id="176857"/>
    <lineage>
        <taxon>Eukaryota</taxon>
        <taxon>Viridiplantae</taxon>
        <taxon>Streptophyta</taxon>
        <taxon>Embryophyta</taxon>
        <taxon>Tracheophyta</taxon>
        <taxon>Spermatophyta</taxon>
        <taxon>Magnoliopsida</taxon>
        <taxon>eudicotyledons</taxon>
        <taxon>Gunneridae</taxon>
        <taxon>Pentapetalae</taxon>
        <taxon>rosids</taxon>
        <taxon>fabids</taxon>
        <taxon>Fagales</taxon>
        <taxon>Betulaceae</taxon>
        <taxon>Carpinus</taxon>
    </lineage>
</organism>
<reference evidence="3 4" key="1">
    <citation type="submission" date="2019-06" db="EMBL/GenBank/DDBJ databases">
        <title>A chromosomal-level reference genome of Carpinus fangiana (Coryloideae, Betulaceae).</title>
        <authorList>
            <person name="Yang X."/>
            <person name="Wang Z."/>
            <person name="Zhang L."/>
            <person name="Hao G."/>
            <person name="Liu J."/>
            <person name="Yang Y."/>
        </authorList>
    </citation>
    <scope>NUCLEOTIDE SEQUENCE [LARGE SCALE GENOMIC DNA]</scope>
    <source>
        <strain evidence="3">Cfa_2016G</strain>
        <tissue evidence="3">Leaf</tissue>
    </source>
</reference>
<evidence type="ECO:0000313" key="3">
    <source>
        <dbReference type="EMBL" id="KAB8861478.1"/>
    </source>
</evidence>
<dbReference type="PANTHER" id="PTHR37174:SF2">
    <property type="entry name" value="FORKHEAD-ASSOCIATED DOMAIN PROTEIN"/>
    <property type="match status" value="1"/>
</dbReference>
<dbReference type="OrthoDB" id="772275at2759"/>
<feature type="coiled-coil region" evidence="1">
    <location>
        <begin position="30"/>
        <end position="71"/>
    </location>
</feature>
<keyword evidence="4" id="KW-1185">Reference proteome</keyword>
<dbReference type="PANTHER" id="PTHR37174">
    <property type="entry name" value="FORKHEAD-ASSOCIATED DOMAIN PROTEIN"/>
    <property type="match status" value="1"/>
</dbReference>